<sequence>MDRSDLYRVISLIILYLLVGSGIYSIFFILPENAVGFTEYRILFFHLPSSIISFLSFTITLIASVLYLYKRDERWDDVALASARIGIIFITIAIVTGAIFSNVEWGRPWNWDPKQTTTLILWFVYAAYLSLRSSIENPEVRARTSAILGIFGYFTIPLTYFSTRITTSLHPSGSATLTPLMGEVLLLILCGFLLLYYHLLAYQIHLIRLSRLSEVREE</sequence>
<keyword evidence="6 7" id="KW-0472">Membrane</keyword>
<evidence type="ECO:0000256" key="3">
    <source>
        <dbReference type="ARBA" id="ARBA00022692"/>
    </source>
</evidence>
<reference evidence="9" key="1">
    <citation type="journal article" date="2020" name="mSystems">
        <title>Genome- and Community-Level Interaction Insights into Carbon Utilization and Element Cycling Functions of Hydrothermarchaeota in Hydrothermal Sediment.</title>
        <authorList>
            <person name="Zhou Z."/>
            <person name="Liu Y."/>
            <person name="Xu W."/>
            <person name="Pan J."/>
            <person name="Luo Z.H."/>
            <person name="Li M."/>
        </authorList>
    </citation>
    <scope>NUCLEOTIDE SEQUENCE [LARGE SCALE GENOMIC DNA]</scope>
    <source>
        <strain evidence="9">HyVt-386</strain>
    </source>
</reference>
<feature type="transmembrane region" description="Helical" evidence="7">
    <location>
        <begin position="115"/>
        <end position="131"/>
    </location>
</feature>
<organism evidence="9">
    <name type="scientific">Candidatus Syntropharchaeum butanivorans</name>
    <dbReference type="NCBI Taxonomy" id="1839936"/>
    <lineage>
        <taxon>Archaea</taxon>
        <taxon>Methanobacteriati</taxon>
        <taxon>Methanobacteriota</taxon>
        <taxon>Stenosarchaea group</taxon>
        <taxon>Methanomicrobia</taxon>
        <taxon>Methanosarcinales</taxon>
        <taxon>ANME-2 cluster</taxon>
        <taxon>Candidatus Syntropharchaeum</taxon>
    </lineage>
</organism>
<evidence type="ECO:0000313" key="9">
    <source>
        <dbReference type="EMBL" id="HEC57634.1"/>
    </source>
</evidence>
<feature type="transmembrane region" description="Helical" evidence="7">
    <location>
        <begin position="81"/>
        <end position="103"/>
    </location>
</feature>
<feature type="transmembrane region" description="Helical" evidence="7">
    <location>
        <begin position="180"/>
        <end position="202"/>
    </location>
</feature>
<evidence type="ECO:0000256" key="6">
    <source>
        <dbReference type="ARBA" id="ARBA00023136"/>
    </source>
</evidence>
<evidence type="ECO:0000259" key="8">
    <source>
        <dbReference type="Pfam" id="PF01578"/>
    </source>
</evidence>
<comment type="caution">
    <text evidence="9">The sequence shown here is derived from an EMBL/GenBank/DDBJ whole genome shotgun (WGS) entry which is preliminary data.</text>
</comment>
<feature type="transmembrane region" description="Helical" evidence="7">
    <location>
        <begin position="42"/>
        <end position="69"/>
    </location>
</feature>
<comment type="subcellular location">
    <subcellularLocation>
        <location evidence="1">Membrane</location>
        <topology evidence="1">Multi-pass membrane protein</topology>
    </subcellularLocation>
</comment>
<evidence type="ECO:0000256" key="5">
    <source>
        <dbReference type="ARBA" id="ARBA00022989"/>
    </source>
</evidence>
<dbReference type="GO" id="GO:0005886">
    <property type="term" value="C:plasma membrane"/>
    <property type="evidence" value="ECO:0007669"/>
    <property type="project" value="TreeGrafter"/>
</dbReference>
<dbReference type="PRINTS" id="PR01386">
    <property type="entry name" value="CCMCBIOGNSIS"/>
</dbReference>
<accession>A0A7J2S4D7</accession>
<keyword evidence="4" id="KW-0201">Cytochrome c-type biogenesis</keyword>
<protein>
    <submittedName>
        <fullName evidence="9">Cytochrome C assembly protein</fullName>
    </submittedName>
</protein>
<evidence type="ECO:0000256" key="4">
    <source>
        <dbReference type="ARBA" id="ARBA00022748"/>
    </source>
</evidence>
<dbReference type="EMBL" id="DRIE01000118">
    <property type="protein sequence ID" value="HEC57634.1"/>
    <property type="molecule type" value="Genomic_DNA"/>
</dbReference>
<feature type="transmembrane region" description="Helical" evidence="7">
    <location>
        <begin position="143"/>
        <end position="160"/>
    </location>
</feature>
<keyword evidence="5 7" id="KW-1133">Transmembrane helix</keyword>
<proteinExistence type="inferred from homology"/>
<dbReference type="InterPro" id="IPR003557">
    <property type="entry name" value="Cyt_c_biogenesis_CcmC"/>
</dbReference>
<dbReference type="PANTHER" id="PTHR30071:SF1">
    <property type="entry name" value="CYTOCHROME B_B6 PROTEIN-RELATED"/>
    <property type="match status" value="1"/>
</dbReference>
<evidence type="ECO:0000256" key="1">
    <source>
        <dbReference type="ARBA" id="ARBA00004141"/>
    </source>
</evidence>
<dbReference type="GO" id="GO:0020037">
    <property type="term" value="F:heme binding"/>
    <property type="evidence" value="ECO:0007669"/>
    <property type="project" value="InterPro"/>
</dbReference>
<dbReference type="AlphaFoldDB" id="A0A7J2S4D7"/>
<evidence type="ECO:0000256" key="7">
    <source>
        <dbReference type="SAM" id="Phobius"/>
    </source>
</evidence>
<feature type="transmembrane region" description="Helical" evidence="7">
    <location>
        <begin position="12"/>
        <end position="30"/>
    </location>
</feature>
<dbReference type="Pfam" id="PF01578">
    <property type="entry name" value="Cytochrom_C_asm"/>
    <property type="match status" value="1"/>
</dbReference>
<dbReference type="PANTHER" id="PTHR30071">
    <property type="entry name" value="HEME EXPORTER PROTEIN C"/>
    <property type="match status" value="1"/>
</dbReference>
<dbReference type="InterPro" id="IPR045062">
    <property type="entry name" value="Cyt_c_biogenesis_CcsA/CcmC"/>
</dbReference>
<gene>
    <name evidence="9" type="ORF">ENI32_07150</name>
</gene>
<dbReference type="Proteomes" id="UP000885936">
    <property type="component" value="Unassembled WGS sequence"/>
</dbReference>
<dbReference type="InterPro" id="IPR002541">
    <property type="entry name" value="Cyt_c_assembly"/>
</dbReference>
<keyword evidence="3 7" id="KW-0812">Transmembrane</keyword>
<dbReference type="GO" id="GO:0017004">
    <property type="term" value="P:cytochrome complex assembly"/>
    <property type="evidence" value="ECO:0007669"/>
    <property type="project" value="UniProtKB-KW"/>
</dbReference>
<name>A0A7J2S4D7_9EURY</name>
<dbReference type="GO" id="GO:0015232">
    <property type="term" value="F:heme transmembrane transporter activity"/>
    <property type="evidence" value="ECO:0007669"/>
    <property type="project" value="InterPro"/>
</dbReference>
<comment type="similarity">
    <text evidence="2">Belongs to the CcmC/CycZ/HelC family.</text>
</comment>
<evidence type="ECO:0000256" key="2">
    <source>
        <dbReference type="ARBA" id="ARBA00005840"/>
    </source>
</evidence>
<feature type="domain" description="Cytochrome c assembly protein" evidence="8">
    <location>
        <begin position="11"/>
        <end position="169"/>
    </location>
</feature>